<proteinExistence type="predicted"/>
<feature type="transmembrane region" description="Helical" evidence="7">
    <location>
        <begin position="21"/>
        <end position="43"/>
    </location>
</feature>
<dbReference type="RefSeq" id="WP_144865618.1">
    <property type="nucleotide sequence ID" value="NZ_LR213796.1"/>
</dbReference>
<dbReference type="PROSITE" id="PS50850">
    <property type="entry name" value="MFS"/>
    <property type="match status" value="1"/>
</dbReference>
<feature type="transmembrane region" description="Helical" evidence="7">
    <location>
        <begin position="174"/>
        <end position="195"/>
    </location>
</feature>
<feature type="domain" description="Major facilitator superfamily (MFS) profile" evidence="8">
    <location>
        <begin position="18"/>
        <end position="400"/>
    </location>
</feature>
<dbReference type="Gene3D" id="1.20.1250.20">
    <property type="entry name" value="MFS general substrate transporter like domains"/>
    <property type="match status" value="1"/>
</dbReference>
<dbReference type="PANTHER" id="PTHR23501:SF191">
    <property type="entry name" value="VACUOLAR BASIC AMINO ACID TRANSPORTER 4"/>
    <property type="match status" value="1"/>
</dbReference>
<feature type="transmembrane region" description="Helical" evidence="7">
    <location>
        <begin position="346"/>
        <end position="365"/>
    </location>
</feature>
<evidence type="ECO:0000313" key="9">
    <source>
        <dbReference type="EMBL" id="VEP15670.1"/>
    </source>
</evidence>
<dbReference type="OrthoDB" id="9812221at2"/>
<evidence type="ECO:0000256" key="2">
    <source>
        <dbReference type="ARBA" id="ARBA00022448"/>
    </source>
</evidence>
<dbReference type="InterPro" id="IPR005829">
    <property type="entry name" value="Sugar_transporter_CS"/>
</dbReference>
<dbReference type="GO" id="GO:0022857">
    <property type="term" value="F:transmembrane transporter activity"/>
    <property type="evidence" value="ECO:0007669"/>
    <property type="project" value="InterPro"/>
</dbReference>
<dbReference type="PROSITE" id="PS00216">
    <property type="entry name" value="SUGAR_TRANSPORT_1"/>
    <property type="match status" value="1"/>
</dbReference>
<dbReference type="InterPro" id="IPR011701">
    <property type="entry name" value="MFS"/>
</dbReference>
<feature type="transmembrane region" description="Helical" evidence="7">
    <location>
        <begin position="377"/>
        <end position="395"/>
    </location>
</feature>
<dbReference type="SUPFAM" id="SSF103473">
    <property type="entry name" value="MFS general substrate transporter"/>
    <property type="match status" value="1"/>
</dbReference>
<feature type="transmembrane region" description="Helical" evidence="7">
    <location>
        <begin position="311"/>
        <end position="334"/>
    </location>
</feature>
<feature type="transmembrane region" description="Helical" evidence="7">
    <location>
        <begin position="145"/>
        <end position="168"/>
    </location>
</feature>
<evidence type="ECO:0000256" key="7">
    <source>
        <dbReference type="SAM" id="Phobius"/>
    </source>
</evidence>
<accession>A0A563VW74</accession>
<dbReference type="Pfam" id="PF07690">
    <property type="entry name" value="MFS_1"/>
    <property type="match status" value="1"/>
</dbReference>
<evidence type="ECO:0000313" key="10">
    <source>
        <dbReference type="Proteomes" id="UP000320055"/>
    </source>
</evidence>
<evidence type="ECO:0000256" key="4">
    <source>
        <dbReference type="ARBA" id="ARBA00022989"/>
    </source>
</evidence>
<feature type="transmembrane region" description="Helical" evidence="7">
    <location>
        <begin position="259"/>
        <end position="278"/>
    </location>
</feature>
<evidence type="ECO:0000256" key="6">
    <source>
        <dbReference type="ARBA" id="ARBA00044273"/>
    </source>
</evidence>
<dbReference type="CDD" id="cd17473">
    <property type="entry name" value="MFS_arabinose_efflux_permease_like"/>
    <property type="match status" value="1"/>
</dbReference>
<feature type="transmembrane region" description="Helical" evidence="7">
    <location>
        <begin position="216"/>
        <end position="239"/>
    </location>
</feature>
<sequence>MIDSPSNTNQLQSNSFPIKATLLLTSTLTVMSGATIAPSLPAMQEFFANVENSELLVRLVLTIPALFIAIGGLFAGQLVDRIGRKPLLIVSTLLYGIAGGSGFVLNSLGTILVGRAVLGLSVAGIMTGVTTLIADYYQGQKRADFMGLQAAFMGLGGVVFLSVGGFIADLNWRFPFLIYFSAWAILLGIVVTLYEPNRKTHNQNQDLAPSQTSEQSLPMVVLAMIYGIALFYMTAFYLIPVQLPFYLQNLNNSSASASGLAIAAATLASSIASLRYGFVKKRLGFVSIVVWALAIAAVGYLVIGIAPSYNIVLLGLIIAGLGFGLLMPNLNVWLSSIIPDALRGRALGGLTTFFFFGQFLSPIVSQPITNSLGLARTYSFTGVALFIVSLVFFILRKQIKSFCQSC</sequence>
<comment type="subcellular location">
    <subcellularLocation>
        <location evidence="1">Cell membrane</location>
        <topology evidence="1">Multi-pass membrane protein</topology>
    </subcellularLocation>
</comment>
<dbReference type="InterPro" id="IPR036259">
    <property type="entry name" value="MFS_trans_sf"/>
</dbReference>
<protein>
    <recommendedName>
        <fullName evidence="6">MFS-type drug efflux transporter P55</fullName>
    </recommendedName>
</protein>
<reference evidence="9 10" key="1">
    <citation type="submission" date="2019-01" db="EMBL/GenBank/DDBJ databases">
        <authorList>
            <person name="Brito A."/>
        </authorList>
    </citation>
    <scope>NUCLEOTIDE SEQUENCE [LARGE SCALE GENOMIC DNA]</scope>
    <source>
        <strain evidence="9">1</strain>
    </source>
</reference>
<dbReference type="PANTHER" id="PTHR23501">
    <property type="entry name" value="MAJOR FACILITATOR SUPERFAMILY"/>
    <property type="match status" value="1"/>
</dbReference>
<dbReference type="InterPro" id="IPR020846">
    <property type="entry name" value="MFS_dom"/>
</dbReference>
<keyword evidence="5 7" id="KW-0472">Membrane</keyword>
<organism evidence="9 10">
    <name type="scientific">Hyella patelloides LEGE 07179</name>
    <dbReference type="NCBI Taxonomy" id="945734"/>
    <lineage>
        <taxon>Bacteria</taxon>
        <taxon>Bacillati</taxon>
        <taxon>Cyanobacteriota</taxon>
        <taxon>Cyanophyceae</taxon>
        <taxon>Pleurocapsales</taxon>
        <taxon>Hyellaceae</taxon>
        <taxon>Hyella</taxon>
    </lineage>
</organism>
<dbReference type="Proteomes" id="UP000320055">
    <property type="component" value="Unassembled WGS sequence"/>
</dbReference>
<keyword evidence="3 7" id="KW-0812">Transmembrane</keyword>
<evidence type="ECO:0000256" key="5">
    <source>
        <dbReference type="ARBA" id="ARBA00023136"/>
    </source>
</evidence>
<dbReference type="GO" id="GO:0005886">
    <property type="term" value="C:plasma membrane"/>
    <property type="evidence" value="ECO:0007669"/>
    <property type="project" value="UniProtKB-SubCell"/>
</dbReference>
<feature type="transmembrane region" description="Helical" evidence="7">
    <location>
        <begin position="285"/>
        <end position="305"/>
    </location>
</feature>
<name>A0A563VW74_9CYAN</name>
<feature type="transmembrane region" description="Helical" evidence="7">
    <location>
        <begin position="111"/>
        <end position="133"/>
    </location>
</feature>
<keyword evidence="4 7" id="KW-1133">Transmembrane helix</keyword>
<evidence type="ECO:0000259" key="8">
    <source>
        <dbReference type="PROSITE" id="PS50850"/>
    </source>
</evidence>
<keyword evidence="2" id="KW-0813">Transport</keyword>
<dbReference type="AlphaFoldDB" id="A0A563VW74"/>
<feature type="transmembrane region" description="Helical" evidence="7">
    <location>
        <begin position="55"/>
        <end position="75"/>
    </location>
</feature>
<keyword evidence="10" id="KW-1185">Reference proteome</keyword>
<evidence type="ECO:0000256" key="3">
    <source>
        <dbReference type="ARBA" id="ARBA00022692"/>
    </source>
</evidence>
<gene>
    <name evidence="9" type="ORF">H1P_360005</name>
</gene>
<dbReference type="EMBL" id="CAACVJ010000290">
    <property type="protein sequence ID" value="VEP15670.1"/>
    <property type="molecule type" value="Genomic_DNA"/>
</dbReference>
<feature type="transmembrane region" description="Helical" evidence="7">
    <location>
        <begin position="87"/>
        <end position="105"/>
    </location>
</feature>
<evidence type="ECO:0000256" key="1">
    <source>
        <dbReference type="ARBA" id="ARBA00004651"/>
    </source>
</evidence>